<protein>
    <submittedName>
        <fullName evidence="2">YfiR family protein</fullName>
    </submittedName>
</protein>
<dbReference type="Pfam" id="PF13689">
    <property type="entry name" value="DUF4154"/>
    <property type="match status" value="1"/>
</dbReference>
<evidence type="ECO:0000256" key="1">
    <source>
        <dbReference type="SAM" id="SignalP"/>
    </source>
</evidence>
<comment type="caution">
    <text evidence="2">The sequence shown here is derived from an EMBL/GenBank/DDBJ whole genome shotgun (WGS) entry which is preliminary data.</text>
</comment>
<dbReference type="Proteomes" id="UP001207654">
    <property type="component" value="Unassembled WGS sequence"/>
</dbReference>
<dbReference type="EMBL" id="JAPNKA010000001">
    <property type="protein sequence ID" value="MCY1080220.1"/>
    <property type="molecule type" value="Genomic_DNA"/>
</dbReference>
<organism evidence="2 3">
    <name type="scientific">Archangium lansingense</name>
    <dbReference type="NCBI Taxonomy" id="2995310"/>
    <lineage>
        <taxon>Bacteria</taxon>
        <taxon>Pseudomonadati</taxon>
        <taxon>Myxococcota</taxon>
        <taxon>Myxococcia</taxon>
        <taxon>Myxococcales</taxon>
        <taxon>Cystobacterineae</taxon>
        <taxon>Archangiaceae</taxon>
        <taxon>Archangium</taxon>
    </lineage>
</organism>
<sequence>MRTLLVLLVLVCSLSLTAVGAETAKASEQVPPDRQALVMLRVLAYDRNLRERASGTLTIAVINGQSSDGAQKQAAMVAALGRVAQESTVSGLQVKAVAVDYAGPGTLEARLSAAGASAIYVCPGLGKEALQAIAEASRRNSVLAFSENEAEVGLGVGIALVRRGARVSIIIDRSAVAEAGADLAPELLQLSEVRD</sequence>
<keyword evidence="1" id="KW-0732">Signal</keyword>
<dbReference type="InterPro" id="IPR025293">
    <property type="entry name" value="YfiR/HmsC-like"/>
</dbReference>
<accession>A0ABT4AEV7</accession>
<gene>
    <name evidence="2" type="ORF">OV287_37790</name>
</gene>
<reference evidence="2 3" key="1">
    <citation type="submission" date="2022-11" db="EMBL/GenBank/DDBJ databases">
        <title>Minimal conservation of predation-associated metabolite biosynthetic gene clusters underscores biosynthetic potential of Myxococcota including descriptions for ten novel species: Archangium lansinium sp. nov., Myxococcus landrumus sp. nov., Nannocystis bai.</title>
        <authorList>
            <person name="Ahearne A."/>
            <person name="Stevens C."/>
            <person name="Phillips K."/>
        </authorList>
    </citation>
    <scope>NUCLEOTIDE SEQUENCE [LARGE SCALE GENOMIC DNA]</scope>
    <source>
        <strain evidence="2 3">MIWBW</strain>
    </source>
</reference>
<proteinExistence type="predicted"/>
<name>A0ABT4AEV7_9BACT</name>
<feature type="signal peptide" evidence="1">
    <location>
        <begin position="1"/>
        <end position="20"/>
    </location>
</feature>
<evidence type="ECO:0000313" key="3">
    <source>
        <dbReference type="Proteomes" id="UP001207654"/>
    </source>
</evidence>
<evidence type="ECO:0000313" key="2">
    <source>
        <dbReference type="EMBL" id="MCY1080220.1"/>
    </source>
</evidence>
<keyword evidence="3" id="KW-1185">Reference proteome</keyword>
<feature type="chain" id="PRO_5047097807" evidence="1">
    <location>
        <begin position="21"/>
        <end position="195"/>
    </location>
</feature>
<dbReference type="RefSeq" id="WP_267538894.1">
    <property type="nucleotide sequence ID" value="NZ_JAPNKA010000001.1"/>
</dbReference>